<accession>A0A7T5UR04</accession>
<dbReference type="Gene3D" id="1.20.1440.60">
    <property type="entry name" value="23S rRNA-intervening sequence"/>
    <property type="match status" value="1"/>
</dbReference>
<dbReference type="SUPFAM" id="SSF158446">
    <property type="entry name" value="IVS-encoded protein-like"/>
    <property type="match status" value="1"/>
</dbReference>
<reference evidence="1 2" key="1">
    <citation type="submission" date="2020-07" db="EMBL/GenBank/DDBJ databases">
        <title>Huge and variable diversity of episymbiotic CPR bacteria and DPANN archaea in groundwater ecosystems.</title>
        <authorList>
            <person name="He C.Y."/>
            <person name="Keren R."/>
            <person name="Whittaker M."/>
            <person name="Farag I.F."/>
            <person name="Doudna J."/>
            <person name="Cate J.H.D."/>
            <person name="Banfield J.F."/>
        </authorList>
    </citation>
    <scope>NUCLEOTIDE SEQUENCE [LARGE SCALE GENOMIC DNA]</scope>
    <source>
        <strain evidence="1">NC_groundwater_541_Ag_S-0.1um_46_50</strain>
    </source>
</reference>
<dbReference type="NCBIfam" id="TIGR02436">
    <property type="entry name" value="four helix bundle protein"/>
    <property type="match status" value="1"/>
</dbReference>
<protein>
    <submittedName>
        <fullName evidence="1">Four helix bundle protein</fullName>
    </submittedName>
</protein>
<evidence type="ECO:0000313" key="2">
    <source>
        <dbReference type="Proteomes" id="UP000595618"/>
    </source>
</evidence>
<name>A0A7T5UR04_9BACT</name>
<organism evidence="1 2">
    <name type="scientific">Candidatus Sungiibacteriota bacterium</name>
    <dbReference type="NCBI Taxonomy" id="2750080"/>
    <lineage>
        <taxon>Bacteria</taxon>
        <taxon>Candidatus Sungiibacteriota</taxon>
    </lineage>
</organism>
<dbReference type="EMBL" id="CP066690">
    <property type="protein sequence ID" value="QQG45706.1"/>
    <property type="molecule type" value="Genomic_DNA"/>
</dbReference>
<gene>
    <name evidence="1" type="ORF">HYW89_02195</name>
</gene>
<dbReference type="AlphaFoldDB" id="A0A7T5UR04"/>
<dbReference type="PANTHER" id="PTHR38471">
    <property type="entry name" value="FOUR HELIX BUNDLE PROTEIN"/>
    <property type="match status" value="1"/>
</dbReference>
<dbReference type="Pfam" id="PF05635">
    <property type="entry name" value="23S_rRNA_IVP"/>
    <property type="match status" value="1"/>
</dbReference>
<dbReference type="InterPro" id="IPR036583">
    <property type="entry name" value="23S_rRNA_IVS_sf"/>
</dbReference>
<dbReference type="InterPro" id="IPR012657">
    <property type="entry name" value="23S_rRNA-intervening_sequence"/>
</dbReference>
<sequence length="124" mass="14322">MATGLENLWVYKLAEDLEILVYEITKGFPRDEFYRSIDQLKRSSASVANNIAESYHKSSAKEKIRFIDIAMGEAEETKRNLIRSFRKGFVKEDSKQIVDEYTKLLNGLGAYRKFLLLGKIKPKP</sequence>
<proteinExistence type="predicted"/>
<dbReference type="Proteomes" id="UP000595618">
    <property type="component" value="Chromosome"/>
</dbReference>
<dbReference type="CDD" id="cd16377">
    <property type="entry name" value="23S_rRNA_IVP_like"/>
    <property type="match status" value="1"/>
</dbReference>
<dbReference type="PANTHER" id="PTHR38471:SF2">
    <property type="entry name" value="FOUR HELIX BUNDLE PROTEIN"/>
    <property type="match status" value="1"/>
</dbReference>
<evidence type="ECO:0000313" key="1">
    <source>
        <dbReference type="EMBL" id="QQG45706.1"/>
    </source>
</evidence>